<feature type="region of interest" description="Disordered" evidence="1">
    <location>
        <begin position="1"/>
        <end position="41"/>
    </location>
</feature>
<sequence>MTKHLTKPRDHNSLFSCTETKQGNIQRSLTAQKAKRDQTATWRRQREMRNGVMNLMTINIAPSTFFPFNNTLSQVAGRCESQEQRTRRPVKSVSNVFGIDFKRLEPLLVFAIEDTVSG</sequence>
<organism evidence="2 3">
    <name type="scientific">Elysia marginata</name>
    <dbReference type="NCBI Taxonomy" id="1093978"/>
    <lineage>
        <taxon>Eukaryota</taxon>
        <taxon>Metazoa</taxon>
        <taxon>Spiralia</taxon>
        <taxon>Lophotrochozoa</taxon>
        <taxon>Mollusca</taxon>
        <taxon>Gastropoda</taxon>
        <taxon>Heterobranchia</taxon>
        <taxon>Euthyneura</taxon>
        <taxon>Panpulmonata</taxon>
        <taxon>Sacoglossa</taxon>
        <taxon>Placobranchoidea</taxon>
        <taxon>Plakobranchidae</taxon>
        <taxon>Elysia</taxon>
    </lineage>
</organism>
<accession>A0AAV4EQ21</accession>
<comment type="caution">
    <text evidence="2">The sequence shown here is derived from an EMBL/GenBank/DDBJ whole genome shotgun (WGS) entry which is preliminary data.</text>
</comment>
<proteinExistence type="predicted"/>
<evidence type="ECO:0000313" key="2">
    <source>
        <dbReference type="EMBL" id="GFR62715.1"/>
    </source>
</evidence>
<name>A0AAV4EQ21_9GAST</name>
<reference evidence="2 3" key="1">
    <citation type="journal article" date="2021" name="Elife">
        <title>Chloroplast acquisition without the gene transfer in kleptoplastic sea slugs, Plakobranchus ocellatus.</title>
        <authorList>
            <person name="Maeda T."/>
            <person name="Takahashi S."/>
            <person name="Yoshida T."/>
            <person name="Shimamura S."/>
            <person name="Takaki Y."/>
            <person name="Nagai Y."/>
            <person name="Toyoda A."/>
            <person name="Suzuki Y."/>
            <person name="Arimoto A."/>
            <person name="Ishii H."/>
            <person name="Satoh N."/>
            <person name="Nishiyama T."/>
            <person name="Hasebe M."/>
            <person name="Maruyama T."/>
            <person name="Minagawa J."/>
            <person name="Obokata J."/>
            <person name="Shigenobu S."/>
        </authorList>
    </citation>
    <scope>NUCLEOTIDE SEQUENCE [LARGE SCALE GENOMIC DNA]</scope>
</reference>
<feature type="compositionally biased region" description="Polar residues" evidence="1">
    <location>
        <begin position="13"/>
        <end position="31"/>
    </location>
</feature>
<gene>
    <name evidence="2" type="ORF">ElyMa_003587900</name>
</gene>
<keyword evidence="3" id="KW-1185">Reference proteome</keyword>
<dbReference type="Proteomes" id="UP000762676">
    <property type="component" value="Unassembled WGS sequence"/>
</dbReference>
<dbReference type="AlphaFoldDB" id="A0AAV4EQ21"/>
<dbReference type="EMBL" id="BMAT01007353">
    <property type="protein sequence ID" value="GFR62715.1"/>
    <property type="molecule type" value="Genomic_DNA"/>
</dbReference>
<evidence type="ECO:0000313" key="3">
    <source>
        <dbReference type="Proteomes" id="UP000762676"/>
    </source>
</evidence>
<evidence type="ECO:0000256" key="1">
    <source>
        <dbReference type="SAM" id="MobiDB-lite"/>
    </source>
</evidence>
<protein>
    <submittedName>
        <fullName evidence="2">Uncharacterized protein</fullName>
    </submittedName>
</protein>